<feature type="compositionally biased region" description="Polar residues" evidence="1">
    <location>
        <begin position="165"/>
        <end position="185"/>
    </location>
</feature>
<evidence type="ECO:0000313" key="4">
    <source>
        <dbReference type="Proteomes" id="UP000241818"/>
    </source>
</evidence>
<accession>A0A2T3ARB1</accession>
<feature type="compositionally biased region" description="Basic and acidic residues" evidence="1">
    <location>
        <begin position="103"/>
        <end position="156"/>
    </location>
</feature>
<organism evidence="3 4">
    <name type="scientific">Amorphotheca resinae ATCC 22711</name>
    <dbReference type="NCBI Taxonomy" id="857342"/>
    <lineage>
        <taxon>Eukaryota</taxon>
        <taxon>Fungi</taxon>
        <taxon>Dikarya</taxon>
        <taxon>Ascomycota</taxon>
        <taxon>Pezizomycotina</taxon>
        <taxon>Leotiomycetes</taxon>
        <taxon>Helotiales</taxon>
        <taxon>Amorphothecaceae</taxon>
        <taxon>Amorphotheca</taxon>
    </lineage>
</organism>
<dbReference type="OrthoDB" id="309640at2759"/>
<keyword evidence="4" id="KW-1185">Reference proteome</keyword>
<feature type="region of interest" description="Disordered" evidence="1">
    <location>
        <begin position="1"/>
        <end position="216"/>
    </location>
</feature>
<gene>
    <name evidence="3" type="ORF">M430DRAFT_54169</name>
</gene>
<feature type="compositionally biased region" description="Polar residues" evidence="1">
    <location>
        <begin position="1"/>
        <end position="10"/>
    </location>
</feature>
<dbReference type="RefSeq" id="XP_024717203.1">
    <property type="nucleotide sequence ID" value="XM_024868445.1"/>
</dbReference>
<proteinExistence type="predicted"/>
<dbReference type="InParanoid" id="A0A2T3ARB1"/>
<evidence type="ECO:0000256" key="1">
    <source>
        <dbReference type="SAM" id="MobiDB-lite"/>
    </source>
</evidence>
<protein>
    <submittedName>
        <fullName evidence="3">Uncharacterized protein</fullName>
    </submittedName>
</protein>
<name>A0A2T3ARB1_AMORE</name>
<sequence>MANDNTNIPHSQSSSPGTASTAAGGKIWSPTGKHEKSPGTTPSNQGTAEKGKAGGAQQLGKPPPWPGTAELGQLSHAQTGNQDVVKFNPLQQKQRRARAALKKLREPPKEIRPDWTPDHPRILSDNIKHIIDATRDPAELRYNHGKKDDDDNRRSEEEEPPPPTQTRQAQQAIPGQTGTSSQPASQGHKRQREEEGRASDEPDIRSITAENQRPLKRVKLRTGITQHVPEELTTLRPQPLRLSFPPHPADDRSDAWFVEEFRKLFRRIDRFAQDYFARHDLDEGEFHQPWAADMSPEFLRYVEQVAEADPAVGGWDNLLRDTVQRKWLIVAVIMRILEVKVFGADLWGADAEEKEVLLGLEKALLTREGRIQHPLTRKRRNGVANPPSPGFSRNAVRSHMVRTIVGKGPVTKYFHPEVAQLTAQVALLFNPLSDFLYRRPPTDGRANPQMADQYQALHNIISTAAYLSICIRLSPTIFYFTALTPNTPYDPADQHSLESLLYTHSKAAVLHSRTVALSIFQNRTSHLTTTLARLQTAGHRPTSRIYRRAQAALDSHLRTQAQPLSRTHRALVKIAIWPAIRRFKPGSSQDERLNIPLGSRDGFRIFDVGKAAAVFYYGMENRREALKGRTSLEALARMKRRRYGEREPGVGRGVVLFAAAAAAAAVAGIPAALAYGEGFRRVAEEYLGGVFAIPSLPANSFLGSVAQLIGEALFLYSANFGHDCWMMQPEMINLHFLFVARNCKHYV</sequence>
<feature type="compositionally biased region" description="Low complexity" evidence="1">
    <location>
        <begin position="11"/>
        <end position="25"/>
    </location>
</feature>
<keyword evidence="2" id="KW-0472">Membrane</keyword>
<dbReference type="EMBL" id="KZ679018">
    <property type="protein sequence ID" value="PSS08805.1"/>
    <property type="molecule type" value="Genomic_DNA"/>
</dbReference>
<dbReference type="AlphaFoldDB" id="A0A2T3ARB1"/>
<feature type="compositionally biased region" description="Basic and acidic residues" evidence="1">
    <location>
        <begin position="191"/>
        <end position="204"/>
    </location>
</feature>
<dbReference type="Proteomes" id="UP000241818">
    <property type="component" value="Unassembled WGS sequence"/>
</dbReference>
<dbReference type="STRING" id="857342.A0A2T3ARB1"/>
<feature type="compositionally biased region" description="Basic residues" evidence="1">
    <location>
        <begin position="93"/>
        <end position="102"/>
    </location>
</feature>
<feature type="transmembrane region" description="Helical" evidence="2">
    <location>
        <begin position="654"/>
        <end position="675"/>
    </location>
</feature>
<evidence type="ECO:0000313" key="3">
    <source>
        <dbReference type="EMBL" id="PSS08805.1"/>
    </source>
</evidence>
<reference evidence="3 4" key="1">
    <citation type="journal article" date="2018" name="New Phytol.">
        <title>Comparative genomics and transcriptomics depict ericoid mycorrhizal fungi as versatile saprotrophs and plant mutualists.</title>
        <authorList>
            <person name="Martino E."/>
            <person name="Morin E."/>
            <person name="Grelet G.A."/>
            <person name="Kuo A."/>
            <person name="Kohler A."/>
            <person name="Daghino S."/>
            <person name="Barry K.W."/>
            <person name="Cichocki N."/>
            <person name="Clum A."/>
            <person name="Dockter R.B."/>
            <person name="Hainaut M."/>
            <person name="Kuo R.C."/>
            <person name="LaButti K."/>
            <person name="Lindahl B.D."/>
            <person name="Lindquist E.A."/>
            <person name="Lipzen A."/>
            <person name="Khouja H.R."/>
            <person name="Magnuson J."/>
            <person name="Murat C."/>
            <person name="Ohm R.A."/>
            <person name="Singer S.W."/>
            <person name="Spatafora J.W."/>
            <person name="Wang M."/>
            <person name="Veneault-Fourrey C."/>
            <person name="Henrissat B."/>
            <person name="Grigoriev I.V."/>
            <person name="Martin F.M."/>
            <person name="Perotto S."/>
        </authorList>
    </citation>
    <scope>NUCLEOTIDE SEQUENCE [LARGE SCALE GENOMIC DNA]</scope>
    <source>
        <strain evidence="3 4">ATCC 22711</strain>
    </source>
</reference>
<dbReference type="GeneID" id="36576526"/>
<keyword evidence="2" id="KW-1133">Transmembrane helix</keyword>
<evidence type="ECO:0000256" key="2">
    <source>
        <dbReference type="SAM" id="Phobius"/>
    </source>
</evidence>
<keyword evidence="2" id="KW-0812">Transmembrane</keyword>